<feature type="non-terminal residue" evidence="1">
    <location>
        <position position="1"/>
    </location>
</feature>
<dbReference type="InterPro" id="IPR041078">
    <property type="entry name" value="Plavaka"/>
</dbReference>
<keyword evidence="2" id="KW-1185">Reference proteome</keyword>
<dbReference type="STRING" id="4829.A0A168REC3"/>
<feature type="non-terminal residue" evidence="1">
    <location>
        <position position="518"/>
    </location>
</feature>
<gene>
    <name evidence="1" type="primary">ABSGL_12460.1 scaffold 12881</name>
</gene>
<evidence type="ECO:0000313" key="1">
    <source>
        <dbReference type="EMBL" id="SAM06630.1"/>
    </source>
</evidence>
<name>A0A168REC3_ABSGL</name>
<dbReference type="InParanoid" id="A0A168REC3"/>
<dbReference type="AlphaFoldDB" id="A0A168REC3"/>
<reference evidence="1" key="1">
    <citation type="submission" date="2016-04" db="EMBL/GenBank/DDBJ databases">
        <authorList>
            <person name="Evans L.H."/>
            <person name="Alamgir A."/>
            <person name="Owens N."/>
            <person name="Weber N.D."/>
            <person name="Virtaneva K."/>
            <person name="Barbian K."/>
            <person name="Babar A."/>
            <person name="Rosenke K."/>
        </authorList>
    </citation>
    <scope>NUCLEOTIDE SEQUENCE [LARGE SCALE GENOMIC DNA]</scope>
    <source>
        <strain evidence="1">CBS 101.48</strain>
    </source>
</reference>
<organism evidence="1">
    <name type="scientific">Absidia glauca</name>
    <name type="common">Pin mould</name>
    <dbReference type="NCBI Taxonomy" id="4829"/>
    <lineage>
        <taxon>Eukaryota</taxon>
        <taxon>Fungi</taxon>
        <taxon>Fungi incertae sedis</taxon>
        <taxon>Mucoromycota</taxon>
        <taxon>Mucoromycotina</taxon>
        <taxon>Mucoromycetes</taxon>
        <taxon>Mucorales</taxon>
        <taxon>Cunninghamellaceae</taxon>
        <taxon>Absidia</taxon>
    </lineage>
</organism>
<evidence type="ECO:0000313" key="2">
    <source>
        <dbReference type="Proteomes" id="UP000078561"/>
    </source>
</evidence>
<dbReference type="OMA" id="QHSMTHY"/>
<protein>
    <submittedName>
        <fullName evidence="1">Uncharacterized protein</fullName>
    </submittedName>
</protein>
<dbReference type="OrthoDB" id="2287179at2759"/>
<dbReference type="Proteomes" id="UP000078561">
    <property type="component" value="Unassembled WGS sequence"/>
</dbReference>
<dbReference type="Pfam" id="PF18759">
    <property type="entry name" value="Plavaka"/>
    <property type="match status" value="1"/>
</dbReference>
<dbReference type="EMBL" id="LT554626">
    <property type="protein sequence ID" value="SAM06630.1"/>
    <property type="molecule type" value="Genomic_DNA"/>
</dbReference>
<accession>A0A168REC3</accession>
<proteinExistence type="predicted"/>
<sequence length="518" mass="60011">VSTNAKHKAWPIYLTLGNVPKDIRYKKDYRACRVVGYLPIINVKPAYARSPWIPLCKMAIYQHCMKIIMEPFVGQAPRAYYMLGPFDKIYKCVPMLATYSADYPEQNLLAGTKSWMNGYGCPRCFIKAIDFKKGLGVMADRRTNSNMEDNTLGSYGMKNAFWDTPFDIYDSLVVDDLHQLGGVYRHLLGFIEARIKSQRGVASKIEQRCQQLPNYSGMKRFDNGFLLSSLTNPTFDELRDHMQLVLCLVYDVISLQSTLCLRSFVDFFVQINSKEHTESTLSAADDYLRLFFLYLPCFQDLSQMKAPKLHMLTKYTRDIRMKGPLDGYTTMNSERLHQINAKQPARKTNYRNTVAFAHQLARFIEDRDVCMDLYGHSPSPLPPIQNSQHQHHNSKYTLKNLAKDQWCNKLDSLEQHDERLRGLKTHVTLYLDSLTRQSRGNIAPGRCVQLFSLDVKVYENMQFTEKDEDNAVDRTTVRAGRFYNKIYNDHIKAIDVTKPMSASREYQVFYGKVLYFLE</sequence>